<evidence type="ECO:0000313" key="3">
    <source>
        <dbReference type="Proteomes" id="UP000175691"/>
    </source>
</evidence>
<dbReference type="PANTHER" id="PTHR46623:SF10">
    <property type="entry name" value="CARBOXYMETHYLENEBUTENOLIDASE HOMOLOG"/>
    <property type="match status" value="1"/>
</dbReference>
<comment type="caution">
    <text evidence="2">The sequence shown here is derived from an EMBL/GenBank/DDBJ whole genome shotgun (WGS) entry which is preliminary data.</text>
</comment>
<dbReference type="RefSeq" id="WP_070123587.1">
    <property type="nucleotide sequence ID" value="NZ_MDHN01000005.1"/>
</dbReference>
<dbReference type="SUPFAM" id="SSF53474">
    <property type="entry name" value="alpha/beta-Hydrolases"/>
    <property type="match status" value="1"/>
</dbReference>
<accession>A0A1E7ZFS2</accession>
<sequence length="294" mass="31666">MCDHQTEADADNAVKNATTLSRRNFHKLVAVGSLATAFPQFAQARGSVKTEEVSVKTPDGEADCLLTYPEGGAFAGVVMWPDIKGRRTAFDLMGQRLAAKGYAVLVVNPFYRDVKGAALPQGIEFPSEAAWGVLSPMRAKLTQENTNNDNRAFFDFLNQQDAVDASKPKAVMGYCMSGSFTIFAAAAFPDEVGAIASFHGGGLATDDENSPHLLVKDSKAVAIHAVAENDAQKSPDMTPLLSEAYEEAGIDADIAIYPGTLHGWTPPDSKVYNEKQADIAWNRMLEVFEKGLKS</sequence>
<gene>
    <name evidence="2" type="ORF">BFC18_03660</name>
</gene>
<dbReference type="GO" id="GO:0016787">
    <property type="term" value="F:hydrolase activity"/>
    <property type="evidence" value="ECO:0007669"/>
    <property type="project" value="InterPro"/>
</dbReference>
<dbReference type="STRING" id="1656094.BFC18_03660"/>
<dbReference type="OrthoDB" id="9787933at2"/>
<reference evidence="2 3" key="1">
    <citation type="submission" date="2016-08" db="EMBL/GenBank/DDBJ databases">
        <authorList>
            <person name="Seilhamer J.J."/>
        </authorList>
    </citation>
    <scope>NUCLEOTIDE SEQUENCE [LARGE SCALE GENOMIC DNA]</scope>
    <source>
        <strain evidence="2 3">KCTC 42603</strain>
    </source>
</reference>
<keyword evidence="3" id="KW-1185">Reference proteome</keyword>
<evidence type="ECO:0000313" key="2">
    <source>
        <dbReference type="EMBL" id="OFC72361.1"/>
    </source>
</evidence>
<dbReference type="InterPro" id="IPR051049">
    <property type="entry name" value="Dienelactone_hydrolase-like"/>
</dbReference>
<dbReference type="PANTHER" id="PTHR46623">
    <property type="entry name" value="CARBOXYMETHYLENEBUTENOLIDASE-RELATED"/>
    <property type="match status" value="1"/>
</dbReference>
<protein>
    <recommendedName>
        <fullName evidence="1">Dienelactone hydrolase domain-containing protein</fullName>
    </recommendedName>
</protein>
<proteinExistence type="predicted"/>
<dbReference type="Gene3D" id="3.40.50.1820">
    <property type="entry name" value="alpha/beta hydrolase"/>
    <property type="match status" value="1"/>
</dbReference>
<dbReference type="EMBL" id="MDHN01000005">
    <property type="protein sequence ID" value="OFC72361.1"/>
    <property type="molecule type" value="Genomic_DNA"/>
</dbReference>
<dbReference type="Pfam" id="PF01738">
    <property type="entry name" value="DLH"/>
    <property type="match status" value="1"/>
</dbReference>
<dbReference type="InterPro" id="IPR006311">
    <property type="entry name" value="TAT_signal"/>
</dbReference>
<dbReference type="InterPro" id="IPR029058">
    <property type="entry name" value="AB_hydrolase_fold"/>
</dbReference>
<evidence type="ECO:0000259" key="1">
    <source>
        <dbReference type="Pfam" id="PF01738"/>
    </source>
</evidence>
<dbReference type="AlphaFoldDB" id="A0A1E7ZFS2"/>
<dbReference type="Proteomes" id="UP000175691">
    <property type="component" value="Unassembled WGS sequence"/>
</dbReference>
<dbReference type="PROSITE" id="PS51318">
    <property type="entry name" value="TAT"/>
    <property type="match status" value="1"/>
</dbReference>
<feature type="domain" description="Dienelactone hydrolase" evidence="1">
    <location>
        <begin position="66"/>
        <end position="290"/>
    </location>
</feature>
<dbReference type="InterPro" id="IPR002925">
    <property type="entry name" value="Dienelactn_hydro"/>
</dbReference>
<name>A0A1E7ZFS2_9ALTE</name>
<organism evidence="2 3">
    <name type="scientific">Alteromonas confluentis</name>
    <dbReference type="NCBI Taxonomy" id="1656094"/>
    <lineage>
        <taxon>Bacteria</taxon>
        <taxon>Pseudomonadati</taxon>
        <taxon>Pseudomonadota</taxon>
        <taxon>Gammaproteobacteria</taxon>
        <taxon>Alteromonadales</taxon>
        <taxon>Alteromonadaceae</taxon>
        <taxon>Alteromonas/Salinimonas group</taxon>
        <taxon>Alteromonas</taxon>
    </lineage>
</organism>